<protein>
    <submittedName>
        <fullName evidence="2">GNAT family N-acetyltransferase</fullName>
    </submittedName>
</protein>
<dbReference type="Proteomes" id="UP000664601">
    <property type="component" value="Unassembled WGS sequence"/>
</dbReference>
<dbReference type="RefSeq" id="WP_207674664.1">
    <property type="nucleotide sequence ID" value="NZ_JAFREM010000025.1"/>
</dbReference>
<dbReference type="EMBL" id="JAFREM010000025">
    <property type="protein sequence ID" value="MBO1307673.1"/>
    <property type="molecule type" value="Genomic_DNA"/>
</dbReference>
<dbReference type="InterPro" id="IPR016181">
    <property type="entry name" value="Acyl_CoA_acyltransferase"/>
</dbReference>
<name>A0ABS3LDG0_9ENTE</name>
<dbReference type="PANTHER" id="PTHR43792">
    <property type="entry name" value="GNAT FAMILY, PUTATIVE (AFU_ORTHOLOGUE AFUA_3G00765)-RELATED-RELATED"/>
    <property type="match status" value="1"/>
</dbReference>
<evidence type="ECO:0000259" key="1">
    <source>
        <dbReference type="PROSITE" id="PS51186"/>
    </source>
</evidence>
<feature type="domain" description="N-acetyltransferase" evidence="1">
    <location>
        <begin position="7"/>
        <end position="169"/>
    </location>
</feature>
<sequence>MIETERLVLREWGTSNLPDLKRFLQDAEVMWAYEHAFSDEEVTNWLQWNMDSYRENGYGLWAMVHKATGEIIGECGITPQTVDGVVYPEIGYHLVKSYWHHGYAVEAAQAVKVWGFEEKEFPELISTVRDTNLASMNVAIRNGMIVKKRYVKHYRGIDMPHYVFSIRNEN</sequence>
<dbReference type="SUPFAM" id="SSF55729">
    <property type="entry name" value="Acyl-CoA N-acyltransferases (Nat)"/>
    <property type="match status" value="1"/>
</dbReference>
<dbReference type="Gene3D" id="3.40.630.30">
    <property type="match status" value="1"/>
</dbReference>
<dbReference type="Pfam" id="PF13302">
    <property type="entry name" value="Acetyltransf_3"/>
    <property type="match status" value="1"/>
</dbReference>
<comment type="caution">
    <text evidence="2">The sequence shown here is derived from an EMBL/GenBank/DDBJ whole genome shotgun (WGS) entry which is preliminary data.</text>
</comment>
<dbReference type="InterPro" id="IPR051531">
    <property type="entry name" value="N-acetyltransferase"/>
</dbReference>
<evidence type="ECO:0000313" key="2">
    <source>
        <dbReference type="EMBL" id="MBO1307673.1"/>
    </source>
</evidence>
<evidence type="ECO:0000313" key="3">
    <source>
        <dbReference type="Proteomes" id="UP000664601"/>
    </source>
</evidence>
<gene>
    <name evidence="2" type="ORF">JZO70_15965</name>
</gene>
<accession>A0ABS3LDG0</accession>
<organism evidence="2 3">
    <name type="scientific">Candidatus Enterococcus moelleringii</name>
    <dbReference type="NCBI Taxonomy" id="2815325"/>
    <lineage>
        <taxon>Bacteria</taxon>
        <taxon>Bacillati</taxon>
        <taxon>Bacillota</taxon>
        <taxon>Bacilli</taxon>
        <taxon>Lactobacillales</taxon>
        <taxon>Enterococcaceae</taxon>
        <taxon>Enterococcus</taxon>
    </lineage>
</organism>
<proteinExistence type="predicted"/>
<dbReference type="InterPro" id="IPR000182">
    <property type="entry name" value="GNAT_dom"/>
</dbReference>
<dbReference type="PROSITE" id="PS51186">
    <property type="entry name" value="GNAT"/>
    <property type="match status" value="1"/>
</dbReference>
<keyword evidence="3" id="KW-1185">Reference proteome</keyword>
<reference evidence="2 3" key="1">
    <citation type="submission" date="2021-03" db="EMBL/GenBank/DDBJ databases">
        <title>Enterococcal diversity collection.</title>
        <authorList>
            <person name="Gilmore M.S."/>
            <person name="Schwartzman J."/>
            <person name="Van Tyne D."/>
            <person name="Martin M."/>
            <person name="Earl A.M."/>
            <person name="Manson A.L."/>
            <person name="Straub T."/>
            <person name="Salamzade R."/>
            <person name="Saavedra J."/>
            <person name="Lebreton F."/>
            <person name="Prichula J."/>
            <person name="Schaufler K."/>
            <person name="Gaca A."/>
            <person name="Sgardioli B."/>
            <person name="Wagenaar J."/>
            <person name="Strong T."/>
        </authorList>
    </citation>
    <scope>NUCLEOTIDE SEQUENCE [LARGE SCALE GENOMIC DNA]</scope>
    <source>
        <strain evidence="2 3">669A</strain>
    </source>
</reference>
<dbReference type="PANTHER" id="PTHR43792:SF1">
    <property type="entry name" value="N-ACETYLTRANSFERASE DOMAIN-CONTAINING PROTEIN"/>
    <property type="match status" value="1"/>
</dbReference>